<dbReference type="RefSeq" id="WP_395813579.1">
    <property type="nucleotide sequence ID" value="NZ_CP043494.1"/>
</dbReference>
<evidence type="ECO:0008006" key="3">
    <source>
        <dbReference type="Google" id="ProtNLM"/>
    </source>
</evidence>
<accession>A0ABY9WHL1</accession>
<organism evidence="1 2">
    <name type="scientific">Archangium minus</name>
    <dbReference type="NCBI Taxonomy" id="83450"/>
    <lineage>
        <taxon>Bacteria</taxon>
        <taxon>Pseudomonadati</taxon>
        <taxon>Myxococcota</taxon>
        <taxon>Myxococcia</taxon>
        <taxon>Myxococcales</taxon>
        <taxon>Cystobacterineae</taxon>
        <taxon>Archangiaceae</taxon>
        <taxon>Archangium</taxon>
    </lineage>
</organism>
<protein>
    <recommendedName>
        <fullName evidence="3">Lipoprotein</fullName>
    </recommendedName>
</protein>
<dbReference type="Proteomes" id="UP001611383">
    <property type="component" value="Chromosome"/>
</dbReference>
<keyword evidence="2" id="KW-1185">Reference proteome</keyword>
<evidence type="ECO:0000313" key="2">
    <source>
        <dbReference type="Proteomes" id="UP001611383"/>
    </source>
</evidence>
<reference evidence="1 2" key="1">
    <citation type="submission" date="2019-08" db="EMBL/GenBank/DDBJ databases">
        <title>Archangium and Cystobacter genomes.</title>
        <authorList>
            <person name="Chen I.-C.K."/>
            <person name="Wielgoss S."/>
        </authorList>
    </citation>
    <scope>NUCLEOTIDE SEQUENCE [LARGE SCALE GENOMIC DNA]</scope>
    <source>
        <strain evidence="1 2">Cbm 6</strain>
    </source>
</reference>
<evidence type="ECO:0000313" key="1">
    <source>
        <dbReference type="EMBL" id="WNG43113.1"/>
    </source>
</evidence>
<gene>
    <name evidence="1" type="ORF">F0U60_02625</name>
</gene>
<dbReference type="EMBL" id="CP043494">
    <property type="protein sequence ID" value="WNG43113.1"/>
    <property type="molecule type" value="Genomic_DNA"/>
</dbReference>
<name>A0ABY9WHL1_9BACT</name>
<sequence>MDVRSWRKNFEELDLIPGSFSSQYGSILQTPVHEYKVAGNTLWLYPFSAEEVPTTPTTYVTTWEARLFFQKGNNPVDHATSRENQQSLSNVELKCPEGLRRVMSKLIHEPTQQAYTLNLSTVDDLPMPVADMKQAVQCTLTGVLTVPIMSASKSPGYPTAELPLNITLLAPPAPQPQPTALPAPVL</sequence>
<proteinExistence type="predicted"/>